<keyword evidence="2" id="KW-1185">Reference proteome</keyword>
<organism evidence="1 2">
    <name type="scientific">Streptomyces triticagri</name>
    <dbReference type="NCBI Taxonomy" id="2293568"/>
    <lineage>
        <taxon>Bacteria</taxon>
        <taxon>Bacillati</taxon>
        <taxon>Actinomycetota</taxon>
        <taxon>Actinomycetes</taxon>
        <taxon>Kitasatosporales</taxon>
        <taxon>Streptomycetaceae</taxon>
        <taxon>Streptomyces</taxon>
    </lineage>
</organism>
<evidence type="ECO:0000313" key="1">
    <source>
        <dbReference type="EMBL" id="RFU86637.1"/>
    </source>
</evidence>
<sequence>MLSEGDRLLGMFTMTATPRMPAHPDFPPAHKPAQLSRLAVAPELLAAGSLTGVRCVRKAIAVASALGADVLRSEANPDLQGTRQLLDQLGFFQQGPVHTDESGRRFVYLQKTL</sequence>
<dbReference type="SUPFAM" id="SSF55729">
    <property type="entry name" value="Acyl-CoA N-acyltransferases (Nat)"/>
    <property type="match status" value="1"/>
</dbReference>
<proteinExistence type="predicted"/>
<dbReference type="EMBL" id="QUAK01000063">
    <property type="protein sequence ID" value="RFU86637.1"/>
    <property type="molecule type" value="Genomic_DNA"/>
</dbReference>
<dbReference type="AlphaFoldDB" id="A0A372M8L5"/>
<comment type="caution">
    <text evidence="1">The sequence shown here is derived from an EMBL/GenBank/DDBJ whole genome shotgun (WGS) entry which is preliminary data.</text>
</comment>
<dbReference type="Proteomes" id="UP000263094">
    <property type="component" value="Unassembled WGS sequence"/>
</dbReference>
<name>A0A372M8L5_9ACTN</name>
<accession>A0A372M8L5</accession>
<evidence type="ECO:0008006" key="3">
    <source>
        <dbReference type="Google" id="ProtNLM"/>
    </source>
</evidence>
<gene>
    <name evidence="1" type="ORF">DY218_11215</name>
</gene>
<dbReference type="OrthoDB" id="4225680at2"/>
<reference evidence="1 2" key="1">
    <citation type="submission" date="2018-08" db="EMBL/GenBank/DDBJ databases">
        <title>Isolation, diversity and antifungal activity of Actinobacteria from wheat.</title>
        <authorList>
            <person name="Han C."/>
        </authorList>
    </citation>
    <scope>NUCLEOTIDE SEQUENCE [LARGE SCALE GENOMIC DNA]</scope>
    <source>
        <strain evidence="1 2">NEAU-YY421</strain>
    </source>
</reference>
<dbReference type="InterPro" id="IPR016181">
    <property type="entry name" value="Acyl_CoA_acyltransferase"/>
</dbReference>
<evidence type="ECO:0000313" key="2">
    <source>
        <dbReference type="Proteomes" id="UP000263094"/>
    </source>
</evidence>
<protein>
    <recommendedName>
        <fullName evidence="3">N-acetyltransferase</fullName>
    </recommendedName>
</protein>
<dbReference type="Gene3D" id="3.40.630.30">
    <property type="match status" value="1"/>
</dbReference>